<comment type="caution">
    <text evidence="4">The sequence shown here is derived from an EMBL/GenBank/DDBJ whole genome shotgun (WGS) entry which is preliminary data.</text>
</comment>
<accession>A0AAD2HZW9</accession>
<dbReference type="PANTHER" id="PTHR43544:SF32">
    <property type="entry name" value="CHAIN DEHYDROGENASE, PUTATIVE (AFU_ORTHOLOGUE AFUA_5G01530)-RELATED"/>
    <property type="match status" value="1"/>
</dbReference>
<evidence type="ECO:0008006" key="6">
    <source>
        <dbReference type="Google" id="ProtNLM"/>
    </source>
</evidence>
<dbReference type="EMBL" id="CAVNYO010000472">
    <property type="protein sequence ID" value="CAK5283713.1"/>
    <property type="molecule type" value="Genomic_DNA"/>
</dbReference>
<name>A0AAD2HZW9_9AGAR</name>
<protein>
    <recommendedName>
        <fullName evidence="6">NAD(P)-binding protein</fullName>
    </recommendedName>
</protein>
<organism evidence="4 5">
    <name type="scientific">Mycena citricolor</name>
    <dbReference type="NCBI Taxonomy" id="2018698"/>
    <lineage>
        <taxon>Eukaryota</taxon>
        <taxon>Fungi</taxon>
        <taxon>Dikarya</taxon>
        <taxon>Basidiomycota</taxon>
        <taxon>Agaricomycotina</taxon>
        <taxon>Agaricomycetes</taxon>
        <taxon>Agaricomycetidae</taxon>
        <taxon>Agaricales</taxon>
        <taxon>Marasmiineae</taxon>
        <taxon>Mycenaceae</taxon>
        <taxon>Mycena</taxon>
    </lineage>
</organism>
<feature type="region of interest" description="Disordered" evidence="3">
    <location>
        <begin position="77"/>
        <end position="100"/>
    </location>
</feature>
<feature type="compositionally biased region" description="Basic and acidic residues" evidence="3">
    <location>
        <begin position="77"/>
        <end position="90"/>
    </location>
</feature>
<dbReference type="GO" id="GO:0016491">
    <property type="term" value="F:oxidoreductase activity"/>
    <property type="evidence" value="ECO:0007669"/>
    <property type="project" value="TreeGrafter"/>
</dbReference>
<reference evidence="4" key="1">
    <citation type="submission" date="2023-11" db="EMBL/GenBank/DDBJ databases">
        <authorList>
            <person name="De Vega J J."/>
            <person name="De Vega J J."/>
        </authorList>
    </citation>
    <scope>NUCLEOTIDE SEQUENCE</scope>
</reference>
<dbReference type="AlphaFoldDB" id="A0AAD2HZW9"/>
<dbReference type="PRINTS" id="PR00081">
    <property type="entry name" value="GDHRDH"/>
</dbReference>
<evidence type="ECO:0000313" key="4">
    <source>
        <dbReference type="EMBL" id="CAK5283713.1"/>
    </source>
</evidence>
<evidence type="ECO:0000256" key="1">
    <source>
        <dbReference type="ARBA" id="ARBA00006484"/>
    </source>
</evidence>
<proteinExistence type="inferred from homology"/>
<dbReference type="Proteomes" id="UP001295794">
    <property type="component" value="Unassembled WGS sequence"/>
</dbReference>
<dbReference type="InterPro" id="IPR051468">
    <property type="entry name" value="Fungal_SecMetab_SDRs"/>
</dbReference>
<dbReference type="SUPFAM" id="SSF51735">
    <property type="entry name" value="NAD(P)-binding Rossmann-fold domains"/>
    <property type="match status" value="1"/>
</dbReference>
<gene>
    <name evidence="4" type="ORF">MYCIT1_LOCUS36458</name>
</gene>
<evidence type="ECO:0000256" key="2">
    <source>
        <dbReference type="RuleBase" id="RU000363"/>
    </source>
</evidence>
<dbReference type="Pfam" id="PF00106">
    <property type="entry name" value="adh_short"/>
    <property type="match status" value="1"/>
</dbReference>
<dbReference type="GO" id="GO:0019748">
    <property type="term" value="P:secondary metabolic process"/>
    <property type="evidence" value="ECO:0007669"/>
    <property type="project" value="TreeGrafter"/>
</dbReference>
<dbReference type="InterPro" id="IPR002347">
    <property type="entry name" value="SDR_fam"/>
</dbReference>
<evidence type="ECO:0000313" key="5">
    <source>
        <dbReference type="Proteomes" id="UP001295794"/>
    </source>
</evidence>
<keyword evidence="5" id="KW-1185">Reference proteome</keyword>
<evidence type="ECO:0000256" key="3">
    <source>
        <dbReference type="SAM" id="MobiDB-lite"/>
    </source>
</evidence>
<comment type="similarity">
    <text evidence="1 2">Belongs to the short-chain dehydrogenases/reductases (SDR) family.</text>
</comment>
<dbReference type="InterPro" id="IPR036291">
    <property type="entry name" value="NAD(P)-bd_dom_sf"/>
</dbReference>
<dbReference type="PANTHER" id="PTHR43544">
    <property type="entry name" value="SHORT-CHAIN DEHYDROGENASE/REDUCTASE"/>
    <property type="match status" value="1"/>
</dbReference>
<dbReference type="PRINTS" id="PR00080">
    <property type="entry name" value="SDRFAMILY"/>
</dbReference>
<sequence>MICNGREMVLAADWRLKGLTVVKWAQNNRFLPPPTGPRSICRRKGTDECQLRSWGSLHFAPITPPDGFRLVITVADKKNPERRRPTKHSDAVGASQGQTGVYEGENRCGLSLTSQPRHPAHLRPAMSTTTRSVFITGANQGLGYHTVHQLAQTPNMVLFMGARRMTAAAEAIVQITPDVHPTSRVFPVYIDLADEKTIADAKDAVAAKLKELGVPGLDFLINNAANGGSPVVLTLTVNIASTIAVKNAFYPLLNKGGEIINISSELGSQARHAARPPISFEGHDLMVYAASKAALNNLTLQWAFEEEEKGSGIRVVAICPGPNSTSIAHFSSFGMHPSVGCGVMVNEVLAPSGKSGVFFNKDGLIPW</sequence>
<dbReference type="GO" id="GO:0005737">
    <property type="term" value="C:cytoplasm"/>
    <property type="evidence" value="ECO:0007669"/>
    <property type="project" value="TreeGrafter"/>
</dbReference>
<dbReference type="Gene3D" id="3.40.50.720">
    <property type="entry name" value="NAD(P)-binding Rossmann-like Domain"/>
    <property type="match status" value="1"/>
</dbReference>